<evidence type="ECO:0000313" key="7">
    <source>
        <dbReference type="EMBL" id="KAF3807986.1"/>
    </source>
</evidence>
<sequence length="161" mass="17269">MILGSVAPAIDRTRAKESRRRARLSIIKKTNIIVRVTTLAVHGSSLHVDRGHVGGAILSTIGYEAVGYIAEIGSSVSLLVVGDQVIIPDTILMDHLEIELTAKEYFGFGNSEMGLGGLQGSAVSVIPMPTIIGILCMCFREEAELPLTDDLALLRANIRVM</sequence>
<name>A0A8H4CPY9_COLGL</name>
<dbReference type="GO" id="GO:0046872">
    <property type="term" value="F:metal ion binding"/>
    <property type="evidence" value="ECO:0007669"/>
    <property type="project" value="UniProtKB-KW"/>
</dbReference>
<reference evidence="7" key="2">
    <citation type="submission" date="2020-03" db="EMBL/GenBank/DDBJ databases">
        <authorList>
            <person name="Fu F.-F."/>
            <person name="Chen J."/>
        </authorList>
    </citation>
    <scope>NUCLEOTIDE SEQUENCE</scope>
    <source>
        <strain evidence="7">Lc1</strain>
    </source>
</reference>
<keyword evidence="8" id="KW-1185">Reference proteome</keyword>
<dbReference type="PANTHER" id="PTHR42813">
    <property type="entry name" value="ZINC-TYPE ALCOHOL DEHYDROGENASE-LIKE"/>
    <property type="match status" value="1"/>
</dbReference>
<feature type="domain" description="Alcohol dehydrogenase-like N-terminal" evidence="6">
    <location>
        <begin position="29"/>
        <end position="93"/>
    </location>
</feature>
<evidence type="ECO:0000256" key="1">
    <source>
        <dbReference type="ARBA" id="ARBA00001947"/>
    </source>
</evidence>
<keyword evidence="4" id="KW-0862">Zinc</keyword>
<keyword evidence="3" id="KW-0479">Metal-binding</keyword>
<evidence type="ECO:0000256" key="3">
    <source>
        <dbReference type="ARBA" id="ARBA00022723"/>
    </source>
</evidence>
<dbReference type="InterPro" id="IPR013154">
    <property type="entry name" value="ADH-like_N"/>
</dbReference>
<dbReference type="Gene3D" id="3.90.180.10">
    <property type="entry name" value="Medium-chain alcohol dehydrogenases, catalytic domain"/>
    <property type="match status" value="1"/>
</dbReference>
<comment type="caution">
    <text evidence="7">The sequence shown here is derived from an EMBL/GenBank/DDBJ whole genome shotgun (WGS) entry which is preliminary data.</text>
</comment>
<dbReference type="PANTHER" id="PTHR42813:SF3">
    <property type="entry name" value="GLUTATHIONE-INDEPENDENT FORMALDEHYDE DEHYDROGENASE"/>
    <property type="match status" value="1"/>
</dbReference>
<evidence type="ECO:0000256" key="4">
    <source>
        <dbReference type="ARBA" id="ARBA00022833"/>
    </source>
</evidence>
<organism evidence="7 8">
    <name type="scientific">Colletotrichum gloeosporioides</name>
    <name type="common">Anthracnose fungus</name>
    <name type="synonym">Glomerella cingulata</name>
    <dbReference type="NCBI Taxonomy" id="474922"/>
    <lineage>
        <taxon>Eukaryota</taxon>
        <taxon>Fungi</taxon>
        <taxon>Dikarya</taxon>
        <taxon>Ascomycota</taxon>
        <taxon>Pezizomycotina</taxon>
        <taxon>Sordariomycetes</taxon>
        <taxon>Hypocreomycetidae</taxon>
        <taxon>Glomerellales</taxon>
        <taxon>Glomerellaceae</taxon>
        <taxon>Colletotrichum</taxon>
        <taxon>Colletotrichum gloeosporioides species complex</taxon>
    </lineage>
</organism>
<evidence type="ECO:0000259" key="6">
    <source>
        <dbReference type="Pfam" id="PF08240"/>
    </source>
</evidence>
<dbReference type="EMBL" id="WVTB01000025">
    <property type="protein sequence ID" value="KAF3807986.1"/>
    <property type="molecule type" value="Genomic_DNA"/>
</dbReference>
<gene>
    <name evidence="7" type="ORF">GCG54_00015370</name>
</gene>
<dbReference type="InterPro" id="IPR011032">
    <property type="entry name" value="GroES-like_sf"/>
</dbReference>
<protein>
    <recommendedName>
        <fullName evidence="6">Alcohol dehydrogenase-like N-terminal domain-containing protein</fullName>
    </recommendedName>
</protein>
<evidence type="ECO:0000256" key="5">
    <source>
        <dbReference type="ARBA" id="ARBA00023027"/>
    </source>
</evidence>
<dbReference type="AlphaFoldDB" id="A0A8H4CPY9"/>
<dbReference type="SUPFAM" id="SSF50129">
    <property type="entry name" value="GroES-like"/>
    <property type="match status" value="1"/>
</dbReference>
<dbReference type="Proteomes" id="UP000613401">
    <property type="component" value="Unassembled WGS sequence"/>
</dbReference>
<evidence type="ECO:0000256" key="2">
    <source>
        <dbReference type="ARBA" id="ARBA00008072"/>
    </source>
</evidence>
<proteinExistence type="inferred from homology"/>
<accession>A0A8H4CPY9</accession>
<dbReference type="RefSeq" id="XP_045267145.1">
    <property type="nucleotide sequence ID" value="XM_045415163.1"/>
</dbReference>
<comment type="cofactor">
    <cofactor evidence="1">
        <name>Zn(2+)</name>
        <dbReference type="ChEBI" id="CHEBI:29105"/>
    </cofactor>
</comment>
<dbReference type="Pfam" id="PF08240">
    <property type="entry name" value="ADH_N"/>
    <property type="match status" value="1"/>
</dbReference>
<dbReference type="GeneID" id="69022474"/>
<keyword evidence="5" id="KW-0520">NAD</keyword>
<comment type="similarity">
    <text evidence="2">Belongs to the zinc-containing alcohol dehydrogenase family.</text>
</comment>
<reference evidence="7" key="1">
    <citation type="journal article" date="2020" name="Phytopathology">
        <title>Genome sequence and comparative analysis of Colletotrichum gloeosporioides isolated from Liriodendron leaves.</title>
        <authorList>
            <person name="Fu F.F."/>
            <person name="Hao Z."/>
            <person name="Wang P."/>
            <person name="Lu Y."/>
            <person name="Xue L.J."/>
            <person name="Wei G."/>
            <person name="Tian Y."/>
            <person name="Baishi H."/>
            <person name="Xu H."/>
            <person name="Shi J."/>
            <person name="Cheng T."/>
            <person name="Wang G."/>
            <person name="Yi Y."/>
            <person name="Chen J."/>
        </authorList>
    </citation>
    <scope>NUCLEOTIDE SEQUENCE</scope>
    <source>
        <strain evidence="7">Lc1</strain>
    </source>
</reference>
<evidence type="ECO:0000313" key="8">
    <source>
        <dbReference type="Proteomes" id="UP000613401"/>
    </source>
</evidence>